<dbReference type="PANTHER" id="PTHR45947:SF3">
    <property type="entry name" value="SULFOQUINOVOSYL TRANSFERASE SQD2"/>
    <property type="match status" value="1"/>
</dbReference>
<keyword evidence="2" id="KW-0328">Glycosyltransferase</keyword>
<proteinExistence type="predicted"/>
<dbReference type="PANTHER" id="PTHR45947">
    <property type="entry name" value="SULFOQUINOVOSYL TRANSFERASE SQD2"/>
    <property type="match status" value="1"/>
</dbReference>
<evidence type="ECO:0000313" key="7">
    <source>
        <dbReference type="Proteomes" id="UP000285768"/>
    </source>
</evidence>
<evidence type="ECO:0000259" key="5">
    <source>
        <dbReference type="Pfam" id="PF13439"/>
    </source>
</evidence>
<dbReference type="Proteomes" id="UP000285768">
    <property type="component" value="Chromosome"/>
</dbReference>
<evidence type="ECO:0000259" key="4">
    <source>
        <dbReference type="Pfam" id="PF00534"/>
    </source>
</evidence>
<protein>
    <recommendedName>
        <fullName evidence="1">D-inositol 3-phosphate glycosyltransferase</fullName>
    </recommendedName>
</protein>
<organism evidence="6 7">
    <name type="scientific">Leucobacter muris</name>
    <dbReference type="NCBI Taxonomy" id="1935379"/>
    <lineage>
        <taxon>Bacteria</taxon>
        <taxon>Bacillati</taxon>
        <taxon>Actinomycetota</taxon>
        <taxon>Actinomycetes</taxon>
        <taxon>Micrococcales</taxon>
        <taxon>Microbacteriaceae</taxon>
        <taxon>Leucobacter</taxon>
    </lineage>
</organism>
<evidence type="ECO:0000256" key="2">
    <source>
        <dbReference type="ARBA" id="ARBA00022676"/>
    </source>
</evidence>
<evidence type="ECO:0000256" key="1">
    <source>
        <dbReference type="ARBA" id="ARBA00021292"/>
    </source>
</evidence>
<dbReference type="SUPFAM" id="SSF53756">
    <property type="entry name" value="UDP-Glycosyltransferase/glycogen phosphorylase"/>
    <property type="match status" value="1"/>
</dbReference>
<dbReference type="Pfam" id="PF13439">
    <property type="entry name" value="Glyco_transf_4"/>
    <property type="match status" value="1"/>
</dbReference>
<keyword evidence="3" id="KW-0808">Transferase</keyword>
<accession>A0ABX5QII4</accession>
<dbReference type="Pfam" id="PF00534">
    <property type="entry name" value="Glycos_transf_1"/>
    <property type="match status" value="1"/>
</dbReference>
<feature type="domain" description="Glycosyl transferase family 1" evidence="4">
    <location>
        <begin position="236"/>
        <end position="381"/>
    </location>
</feature>
<dbReference type="InterPro" id="IPR050194">
    <property type="entry name" value="Glycosyltransferase_grp1"/>
</dbReference>
<dbReference type="InterPro" id="IPR001296">
    <property type="entry name" value="Glyco_trans_1"/>
</dbReference>
<evidence type="ECO:0000313" key="6">
    <source>
        <dbReference type="EMBL" id="QAB18750.1"/>
    </source>
</evidence>
<gene>
    <name evidence="6" type="ORF">Leucomu_13265</name>
</gene>
<feature type="domain" description="Glycosyltransferase subfamily 4-like N-terminal" evidence="5">
    <location>
        <begin position="15"/>
        <end position="232"/>
    </location>
</feature>
<keyword evidence="7" id="KW-1185">Reference proteome</keyword>
<dbReference type="RefSeq" id="WP_017883810.1">
    <property type="nucleotide sequence ID" value="NZ_CP035037.1"/>
</dbReference>
<dbReference type="Gene3D" id="3.40.50.2000">
    <property type="entry name" value="Glycogen Phosphorylase B"/>
    <property type="match status" value="2"/>
</dbReference>
<reference evidence="6 7" key="1">
    <citation type="submission" date="2019-01" db="EMBL/GenBank/DDBJ databases">
        <title>Leucobacter muris sp. nov. isolated from the nose of a laboratory mouse.</title>
        <authorList>
            <person name="Benga L."/>
            <person name="Sproeer C."/>
            <person name="Schumann P."/>
            <person name="Verbarg S."/>
            <person name="Bunk B."/>
            <person name="Engelhardt E."/>
            <person name="Benten P.M."/>
            <person name="Sager M."/>
        </authorList>
    </citation>
    <scope>NUCLEOTIDE SEQUENCE [LARGE SCALE GENOMIC DNA]</scope>
    <source>
        <strain evidence="6 7">DSM 101948</strain>
    </source>
</reference>
<dbReference type="EMBL" id="CP035037">
    <property type="protein sequence ID" value="QAB18750.1"/>
    <property type="molecule type" value="Genomic_DNA"/>
</dbReference>
<evidence type="ECO:0000256" key="3">
    <source>
        <dbReference type="ARBA" id="ARBA00022679"/>
    </source>
</evidence>
<sequence length="434" mass="47116">MHVLIVTDQHPESLGGVQVAIRLQRQHLERRGHRVTIAAPALHRPGYAPAEADREAYVDLPSRPITRDREYGITWPGRRSDRALAEALAQRPPVDLVHVQGDFWGAMIGLRAARGIGAARGRGGAARGFATARERGAALPIVHTMHNHVDEGTRAVTPLAPIVFLGLRAWRGLVLGRPRGVVARAAHGAWRYLAELAAEATAVTAPSQHFAHELERHGVADEVLVTRGGVDDAAIDEVRATPRSPRDRPRFVWLGRMSHEKRVLEFIDAVAESGIDADVVLHGAGLLLPRVRERIARHGLTDRVAVAGPVPYRDALAAMRDADALVQTSMGFETQGLTPFEAAALGTPTVFCDHDIADDVAASVEWRVADESVAALARTLRVAAEQLAAGLVESGERGEGLRVPEPEGRRFLQSAQTARMIDVYERALRGVPRR</sequence>
<dbReference type="InterPro" id="IPR028098">
    <property type="entry name" value="Glyco_trans_4-like_N"/>
</dbReference>
<name>A0ABX5QII4_9MICO</name>